<evidence type="ECO:0000313" key="1">
    <source>
        <dbReference type="EMBL" id="PIQ70329.1"/>
    </source>
</evidence>
<organism evidence="1 2">
    <name type="scientific">Candidatus Shapirobacteria bacterium CG11_big_fil_rev_8_21_14_0_20_40_12</name>
    <dbReference type="NCBI Taxonomy" id="1974889"/>
    <lineage>
        <taxon>Bacteria</taxon>
        <taxon>Candidatus Shapironibacteriota</taxon>
    </lineage>
</organism>
<dbReference type="EMBL" id="PCVI01000017">
    <property type="protein sequence ID" value="PIQ70329.1"/>
    <property type="molecule type" value="Genomic_DNA"/>
</dbReference>
<comment type="caution">
    <text evidence="1">The sequence shown here is derived from an EMBL/GenBank/DDBJ whole genome shotgun (WGS) entry which is preliminary data.</text>
</comment>
<sequence length="79" mass="9627">METPIKEKIRTVCLFENGQLKPLAFFWRNRNYKILRIAFTYSKNIGRETLFYFSVECENGLFELSFSREKFIWSLEKIF</sequence>
<dbReference type="AlphaFoldDB" id="A0A2H0KGG0"/>
<gene>
    <name evidence="1" type="ORF">COV89_00985</name>
</gene>
<reference evidence="1 2" key="1">
    <citation type="submission" date="2017-09" db="EMBL/GenBank/DDBJ databases">
        <title>Depth-based differentiation of microbial function through sediment-hosted aquifers and enrichment of novel symbionts in the deep terrestrial subsurface.</title>
        <authorList>
            <person name="Probst A.J."/>
            <person name="Ladd B."/>
            <person name="Jarett J.K."/>
            <person name="Geller-Mcgrath D.E."/>
            <person name="Sieber C.M."/>
            <person name="Emerson J.B."/>
            <person name="Anantharaman K."/>
            <person name="Thomas B.C."/>
            <person name="Malmstrom R."/>
            <person name="Stieglmeier M."/>
            <person name="Klingl A."/>
            <person name="Woyke T."/>
            <person name="Ryan C.M."/>
            <person name="Banfield J.F."/>
        </authorList>
    </citation>
    <scope>NUCLEOTIDE SEQUENCE [LARGE SCALE GENOMIC DNA]</scope>
    <source>
        <strain evidence="1">CG11_big_fil_rev_8_21_14_0_20_40_12</strain>
    </source>
</reference>
<dbReference type="Proteomes" id="UP000231371">
    <property type="component" value="Unassembled WGS sequence"/>
</dbReference>
<accession>A0A2H0KGG0</accession>
<proteinExistence type="predicted"/>
<name>A0A2H0KGG0_9BACT</name>
<evidence type="ECO:0000313" key="2">
    <source>
        <dbReference type="Proteomes" id="UP000231371"/>
    </source>
</evidence>
<protein>
    <submittedName>
        <fullName evidence="1">Uncharacterized protein</fullName>
    </submittedName>
</protein>